<feature type="transmembrane region" description="Helical" evidence="1">
    <location>
        <begin position="76"/>
        <end position="103"/>
    </location>
</feature>
<evidence type="ECO:0000256" key="1">
    <source>
        <dbReference type="SAM" id="Phobius"/>
    </source>
</evidence>
<dbReference type="EMBL" id="RBZU01000014">
    <property type="protein sequence ID" value="RKP46542.1"/>
    <property type="molecule type" value="Genomic_DNA"/>
</dbReference>
<keyword evidence="1" id="KW-0472">Membrane</keyword>
<evidence type="ECO:0000313" key="3">
    <source>
        <dbReference type="Proteomes" id="UP000270342"/>
    </source>
</evidence>
<organism evidence="2 3">
    <name type="scientific">Pararobbsia silviterrae</name>
    <dbReference type="NCBI Taxonomy" id="1792498"/>
    <lineage>
        <taxon>Bacteria</taxon>
        <taxon>Pseudomonadati</taxon>
        <taxon>Pseudomonadota</taxon>
        <taxon>Betaproteobacteria</taxon>
        <taxon>Burkholderiales</taxon>
        <taxon>Burkholderiaceae</taxon>
        <taxon>Pararobbsia</taxon>
    </lineage>
</organism>
<gene>
    <name evidence="2" type="ORF">D7S86_23835</name>
</gene>
<name>A0A494X8F0_9BURK</name>
<dbReference type="RefSeq" id="WP_121090100.1">
    <property type="nucleotide sequence ID" value="NZ_RBZU01000014.1"/>
</dbReference>
<sequence length="159" mass="16224">MDQIAIELRPLSGRSRSRVERAAPAPQPCWRRLLSVRNLAAAALNGLAATTLWIAVETSTAFGMRFGSPGRVSLHHAMSAGAAIGGAGGLIAFTLIGASALAVRMRSPQVAYAVLAAGGAAGIATGMIAGPLLARSGWESQRDAVSLSFADNGSHTSET</sequence>
<keyword evidence="1" id="KW-1133">Transmembrane helix</keyword>
<reference evidence="2 3" key="1">
    <citation type="submission" date="2018-10" db="EMBL/GenBank/DDBJ databases">
        <title>Robbsia sp. DHC34, isolated from soil.</title>
        <authorList>
            <person name="Gao Z.-H."/>
            <person name="Qiu L.-H."/>
        </authorList>
    </citation>
    <scope>NUCLEOTIDE SEQUENCE [LARGE SCALE GENOMIC DNA]</scope>
    <source>
        <strain evidence="2 3">DHC34</strain>
    </source>
</reference>
<comment type="caution">
    <text evidence="2">The sequence shown here is derived from an EMBL/GenBank/DDBJ whole genome shotgun (WGS) entry which is preliminary data.</text>
</comment>
<evidence type="ECO:0000313" key="2">
    <source>
        <dbReference type="EMBL" id="RKP46542.1"/>
    </source>
</evidence>
<keyword evidence="3" id="KW-1185">Reference proteome</keyword>
<proteinExistence type="predicted"/>
<accession>A0A494X8F0</accession>
<dbReference type="AlphaFoldDB" id="A0A494X8F0"/>
<dbReference type="Proteomes" id="UP000270342">
    <property type="component" value="Unassembled WGS sequence"/>
</dbReference>
<keyword evidence="1" id="KW-0812">Transmembrane</keyword>
<feature type="transmembrane region" description="Helical" evidence="1">
    <location>
        <begin position="110"/>
        <end position="134"/>
    </location>
</feature>
<protein>
    <submittedName>
        <fullName evidence="2">Uncharacterized protein</fullName>
    </submittedName>
</protein>
<feature type="transmembrane region" description="Helical" evidence="1">
    <location>
        <begin position="39"/>
        <end position="56"/>
    </location>
</feature>